<protein>
    <submittedName>
        <fullName evidence="1">Uncharacterized protein</fullName>
    </submittedName>
</protein>
<accession>A0A8B9J2I8</accession>
<reference evidence="1" key="2">
    <citation type="submission" date="2025-09" db="UniProtKB">
        <authorList>
            <consortium name="Ensembl"/>
        </authorList>
    </citation>
    <scope>IDENTIFICATION</scope>
</reference>
<dbReference type="AlphaFoldDB" id="A0A8B9J2I8"/>
<keyword evidence="2" id="KW-1185">Reference proteome</keyword>
<reference evidence="1" key="1">
    <citation type="submission" date="2025-08" db="UniProtKB">
        <authorList>
            <consortium name="Ensembl"/>
        </authorList>
    </citation>
    <scope>IDENTIFICATION</scope>
</reference>
<sequence length="91" mass="10298">MDQCIKVEWELEKVLQNFTGYGHAGCLCRMAKRCMTAHIHPILWFWDTIGCEQQGCFLSPIEACSASHQVPSEDIWKSITEIEASASRSAH</sequence>
<evidence type="ECO:0000313" key="1">
    <source>
        <dbReference type="Ensembl" id="ENSACOP00000023192.1"/>
    </source>
</evidence>
<evidence type="ECO:0000313" key="2">
    <source>
        <dbReference type="Proteomes" id="UP000694522"/>
    </source>
</evidence>
<dbReference type="Ensembl" id="ENSACOT00000023996.1">
    <property type="protein sequence ID" value="ENSACOP00000023192.1"/>
    <property type="gene ID" value="ENSACOG00000015712.1"/>
</dbReference>
<name>A0A8B9J2I8_9PSIT</name>
<proteinExistence type="predicted"/>
<dbReference type="Proteomes" id="UP000694522">
    <property type="component" value="Unplaced"/>
</dbReference>
<organism evidence="1 2">
    <name type="scientific">Amazona collaria</name>
    <name type="common">yellow-billed parrot</name>
    <dbReference type="NCBI Taxonomy" id="241587"/>
    <lineage>
        <taxon>Eukaryota</taxon>
        <taxon>Metazoa</taxon>
        <taxon>Chordata</taxon>
        <taxon>Craniata</taxon>
        <taxon>Vertebrata</taxon>
        <taxon>Euteleostomi</taxon>
        <taxon>Archelosauria</taxon>
        <taxon>Archosauria</taxon>
        <taxon>Dinosauria</taxon>
        <taxon>Saurischia</taxon>
        <taxon>Theropoda</taxon>
        <taxon>Coelurosauria</taxon>
        <taxon>Aves</taxon>
        <taxon>Neognathae</taxon>
        <taxon>Neoaves</taxon>
        <taxon>Telluraves</taxon>
        <taxon>Australaves</taxon>
        <taxon>Psittaciformes</taxon>
        <taxon>Psittacidae</taxon>
        <taxon>Amazona</taxon>
    </lineage>
</organism>